<dbReference type="PANTHER" id="PTHR44591">
    <property type="entry name" value="STRESS RESPONSE REGULATOR PROTEIN 1"/>
    <property type="match status" value="1"/>
</dbReference>
<feature type="modified residue" description="4-aspartylphosphate" evidence="2">
    <location>
        <position position="53"/>
    </location>
</feature>
<sequence>MPKRIFIIEDDNMTIQILKYIFSIIGYEVIISKDRLDAIERIPEEKPDLVMTDILMPMKSGLEVIKFIKDNFTKTLVIALSSLGEE</sequence>
<accession>A0ABV5H6R6</accession>
<dbReference type="SUPFAM" id="SSF52172">
    <property type="entry name" value="CheY-like"/>
    <property type="match status" value="1"/>
</dbReference>
<dbReference type="Pfam" id="PF00072">
    <property type="entry name" value="Response_reg"/>
    <property type="match status" value="1"/>
</dbReference>
<comment type="caution">
    <text evidence="4">The sequence shown here is derived from an EMBL/GenBank/DDBJ whole genome shotgun (WGS) entry which is preliminary data.</text>
</comment>
<dbReference type="InterPro" id="IPR050595">
    <property type="entry name" value="Bact_response_regulator"/>
</dbReference>
<dbReference type="PROSITE" id="PS50110">
    <property type="entry name" value="RESPONSE_REGULATORY"/>
    <property type="match status" value="1"/>
</dbReference>
<reference evidence="4 5" key="1">
    <citation type="submission" date="2024-09" db="EMBL/GenBank/DDBJ databases">
        <authorList>
            <person name="Sun Q."/>
            <person name="Mori K."/>
        </authorList>
    </citation>
    <scope>NUCLEOTIDE SEQUENCE [LARGE SCALE GENOMIC DNA]</scope>
    <source>
        <strain evidence="4 5">CECT 8365</strain>
    </source>
</reference>
<dbReference type="InterPro" id="IPR001789">
    <property type="entry name" value="Sig_transdc_resp-reg_receiver"/>
</dbReference>
<dbReference type="Proteomes" id="UP001589562">
    <property type="component" value="Unassembled WGS sequence"/>
</dbReference>
<keyword evidence="5" id="KW-1185">Reference proteome</keyword>
<gene>
    <name evidence="4" type="ORF">ACFFVK_03255</name>
</gene>
<keyword evidence="1 2" id="KW-0597">Phosphoprotein</keyword>
<name>A0ABV5H6R6_9FLAO</name>
<feature type="domain" description="Response regulatory" evidence="3">
    <location>
        <begin position="4"/>
        <end position="86"/>
    </location>
</feature>
<dbReference type="PANTHER" id="PTHR44591:SF3">
    <property type="entry name" value="RESPONSE REGULATORY DOMAIN-CONTAINING PROTEIN"/>
    <property type="match status" value="1"/>
</dbReference>
<dbReference type="Gene3D" id="3.40.50.2300">
    <property type="match status" value="1"/>
</dbReference>
<protein>
    <submittedName>
        <fullName evidence="4">Response regulator transcription factor</fullName>
    </submittedName>
</protein>
<evidence type="ECO:0000259" key="3">
    <source>
        <dbReference type="PROSITE" id="PS50110"/>
    </source>
</evidence>
<dbReference type="RefSeq" id="WP_278009265.1">
    <property type="nucleotide sequence ID" value="NZ_CP121112.1"/>
</dbReference>
<evidence type="ECO:0000256" key="1">
    <source>
        <dbReference type="ARBA" id="ARBA00022553"/>
    </source>
</evidence>
<evidence type="ECO:0000313" key="5">
    <source>
        <dbReference type="Proteomes" id="UP001589562"/>
    </source>
</evidence>
<dbReference type="InterPro" id="IPR011006">
    <property type="entry name" value="CheY-like_superfamily"/>
</dbReference>
<proteinExistence type="predicted"/>
<organism evidence="4 5">
    <name type="scientific">Flavobacterium gyeonganense</name>
    <dbReference type="NCBI Taxonomy" id="1310418"/>
    <lineage>
        <taxon>Bacteria</taxon>
        <taxon>Pseudomonadati</taxon>
        <taxon>Bacteroidota</taxon>
        <taxon>Flavobacteriia</taxon>
        <taxon>Flavobacteriales</taxon>
        <taxon>Flavobacteriaceae</taxon>
        <taxon>Flavobacterium</taxon>
    </lineage>
</organism>
<evidence type="ECO:0000256" key="2">
    <source>
        <dbReference type="PROSITE-ProRule" id="PRU00169"/>
    </source>
</evidence>
<dbReference type="EMBL" id="JBHMFE010000008">
    <property type="protein sequence ID" value="MFB9107582.1"/>
    <property type="molecule type" value="Genomic_DNA"/>
</dbReference>
<evidence type="ECO:0000313" key="4">
    <source>
        <dbReference type="EMBL" id="MFB9107582.1"/>
    </source>
</evidence>